<name>A0A7M7HG66_STRPU</name>
<evidence type="ECO:0000256" key="3">
    <source>
        <dbReference type="ARBA" id="ARBA00022692"/>
    </source>
</evidence>
<dbReference type="PANTHER" id="PTHR24249">
    <property type="entry name" value="HISTAMINE RECEPTOR-RELATED G-PROTEIN COUPLED RECEPTOR"/>
    <property type="match status" value="1"/>
</dbReference>
<keyword evidence="3 9" id="KW-0812">Transmembrane</keyword>
<dbReference type="KEGG" id="spu:100888023"/>
<keyword evidence="8" id="KW-0807">Transducer</keyword>
<dbReference type="InterPro" id="IPR050569">
    <property type="entry name" value="TAAR"/>
</dbReference>
<evidence type="ECO:0000256" key="5">
    <source>
        <dbReference type="ARBA" id="ARBA00023040"/>
    </source>
</evidence>
<dbReference type="OrthoDB" id="6376512at2759"/>
<dbReference type="GO" id="GO:0004930">
    <property type="term" value="F:G protein-coupled receptor activity"/>
    <property type="evidence" value="ECO:0000318"/>
    <property type="project" value="GO_Central"/>
</dbReference>
<evidence type="ECO:0000259" key="10">
    <source>
        <dbReference type="PROSITE" id="PS50262"/>
    </source>
</evidence>
<dbReference type="AlphaFoldDB" id="A0A7M7HG66"/>
<evidence type="ECO:0000313" key="12">
    <source>
        <dbReference type="Proteomes" id="UP000007110"/>
    </source>
</evidence>
<protein>
    <recommendedName>
        <fullName evidence="10">G-protein coupled receptors family 1 profile domain-containing protein</fullName>
    </recommendedName>
</protein>
<evidence type="ECO:0000313" key="11">
    <source>
        <dbReference type="EnsemblMetazoa" id="XP_011666229"/>
    </source>
</evidence>
<evidence type="ECO:0000256" key="4">
    <source>
        <dbReference type="ARBA" id="ARBA00022989"/>
    </source>
</evidence>
<feature type="transmembrane region" description="Helical" evidence="9">
    <location>
        <begin position="66"/>
        <end position="91"/>
    </location>
</feature>
<evidence type="ECO:0000256" key="9">
    <source>
        <dbReference type="SAM" id="Phobius"/>
    </source>
</evidence>
<keyword evidence="6 9" id="KW-0472">Membrane</keyword>
<proteinExistence type="predicted"/>
<dbReference type="InterPro" id="IPR017452">
    <property type="entry name" value="GPCR_Rhodpsn_7TM"/>
</dbReference>
<feature type="transmembrane region" description="Helical" evidence="9">
    <location>
        <begin position="103"/>
        <end position="124"/>
    </location>
</feature>
<feature type="transmembrane region" description="Helical" evidence="9">
    <location>
        <begin position="276"/>
        <end position="303"/>
    </location>
</feature>
<dbReference type="GO" id="GO:0005886">
    <property type="term" value="C:plasma membrane"/>
    <property type="evidence" value="ECO:0000318"/>
    <property type="project" value="GO_Central"/>
</dbReference>
<keyword evidence="7" id="KW-0675">Receptor</keyword>
<dbReference type="Proteomes" id="UP000007110">
    <property type="component" value="Unassembled WGS sequence"/>
</dbReference>
<dbReference type="InParanoid" id="A0A7M7HG66"/>
<dbReference type="PANTHER" id="PTHR24249:SF418">
    <property type="entry name" value="G-PROTEIN COUPLED RECEPTORS FAMILY 1 PROFILE DOMAIN-CONTAINING PROTEIN"/>
    <property type="match status" value="1"/>
</dbReference>
<dbReference type="Gene3D" id="1.20.1070.10">
    <property type="entry name" value="Rhodopsin 7-helix transmembrane proteins"/>
    <property type="match status" value="1"/>
</dbReference>
<evidence type="ECO:0000256" key="6">
    <source>
        <dbReference type="ARBA" id="ARBA00023136"/>
    </source>
</evidence>
<feature type="transmembrane region" description="Helical" evidence="9">
    <location>
        <begin position="194"/>
        <end position="216"/>
    </location>
</feature>
<dbReference type="SUPFAM" id="SSF81321">
    <property type="entry name" value="Family A G protein-coupled receptor-like"/>
    <property type="match status" value="1"/>
</dbReference>
<dbReference type="OMA" id="DSAKVFM"/>
<dbReference type="FunFam" id="1.20.1070.10:FF:000388">
    <property type="entry name" value="Uncharacterized protein"/>
    <property type="match status" value="1"/>
</dbReference>
<reference evidence="11" key="2">
    <citation type="submission" date="2021-01" db="UniProtKB">
        <authorList>
            <consortium name="EnsemblMetazoa"/>
        </authorList>
    </citation>
    <scope>IDENTIFICATION</scope>
</reference>
<feature type="transmembrane region" description="Helical" evidence="9">
    <location>
        <begin position="30"/>
        <end position="54"/>
    </location>
</feature>
<keyword evidence="2" id="KW-1003">Cell membrane</keyword>
<dbReference type="CDD" id="cd00637">
    <property type="entry name" value="7tm_classA_rhodopsin-like"/>
    <property type="match status" value="1"/>
</dbReference>
<evidence type="ECO:0000256" key="1">
    <source>
        <dbReference type="ARBA" id="ARBA00004651"/>
    </source>
</evidence>
<evidence type="ECO:0000256" key="8">
    <source>
        <dbReference type="ARBA" id="ARBA00023224"/>
    </source>
</evidence>
<keyword evidence="12" id="KW-1185">Reference proteome</keyword>
<dbReference type="InterPro" id="IPR000276">
    <property type="entry name" value="GPCR_Rhodpsn"/>
</dbReference>
<evidence type="ECO:0000256" key="2">
    <source>
        <dbReference type="ARBA" id="ARBA00022475"/>
    </source>
</evidence>
<keyword evidence="5" id="KW-0297">G-protein coupled receptor</keyword>
<feature type="transmembrane region" description="Helical" evidence="9">
    <location>
        <begin position="145"/>
        <end position="167"/>
    </location>
</feature>
<organism evidence="11 12">
    <name type="scientific">Strongylocentrotus purpuratus</name>
    <name type="common">Purple sea urchin</name>
    <dbReference type="NCBI Taxonomy" id="7668"/>
    <lineage>
        <taxon>Eukaryota</taxon>
        <taxon>Metazoa</taxon>
        <taxon>Echinodermata</taxon>
        <taxon>Eleutherozoa</taxon>
        <taxon>Echinozoa</taxon>
        <taxon>Echinoidea</taxon>
        <taxon>Euechinoidea</taxon>
        <taxon>Echinacea</taxon>
        <taxon>Camarodonta</taxon>
        <taxon>Echinidea</taxon>
        <taxon>Strongylocentrotidae</taxon>
        <taxon>Strongylocentrotus</taxon>
    </lineage>
</organism>
<accession>A0A7M7HG66</accession>
<dbReference type="PRINTS" id="PR00237">
    <property type="entry name" value="GPCRRHODOPSN"/>
</dbReference>
<feature type="domain" description="G-protein coupled receptors family 1 profile" evidence="10">
    <location>
        <begin position="46"/>
        <end position="331"/>
    </location>
</feature>
<dbReference type="GO" id="GO:0001591">
    <property type="term" value="F:dopamine neurotransmitter receptor activity, coupled via Gi/Go"/>
    <property type="evidence" value="ECO:0000318"/>
    <property type="project" value="GO_Central"/>
</dbReference>
<evidence type="ECO:0000256" key="7">
    <source>
        <dbReference type="ARBA" id="ARBA00023170"/>
    </source>
</evidence>
<sequence>MSVTEYGSTTSMPPFYATGPTYSPDSRQSVAGVTAIAITAVLSILCNVLNLILLPHLPELNEVNRVFYMSLALIDLATGIILLPMSVAAVGGEWPFGSPLCKSLGYLLTVSTGLSSSTVFYLNGDRFIAVTKPLRYPSLVNRKRAITIMVSQTIGTFIILFFVLYFAGDRFNIIVYREFGICLVDFSEPYFAPYAIFSFAISMWMYALLLLVFYTVMLQIVRRHARTIANQAAMATVIASNTRSESEVRTAEDFQHDIERAEKLARNMRHRGLLKSVLLTVSIAGAFYIAWLPFTICEVVAAVRGRRIHLNIMEVASRLTLCNGWMNTVIYLLLKQSYRNALVDFVRRTRPRLWD</sequence>
<keyword evidence="4 9" id="KW-1133">Transmembrane helix</keyword>
<dbReference type="GeneID" id="100888023"/>
<feature type="transmembrane region" description="Helical" evidence="9">
    <location>
        <begin position="315"/>
        <end position="334"/>
    </location>
</feature>
<dbReference type="RefSeq" id="XP_011666229.1">
    <property type="nucleotide sequence ID" value="XM_011667927.2"/>
</dbReference>
<dbReference type="Pfam" id="PF00001">
    <property type="entry name" value="7tm_1"/>
    <property type="match status" value="1"/>
</dbReference>
<dbReference type="FunCoup" id="A0A7M7HG66">
    <property type="interactions" value="462"/>
</dbReference>
<comment type="subcellular location">
    <subcellularLocation>
        <location evidence="1">Cell membrane</location>
        <topology evidence="1">Multi-pass membrane protein</topology>
    </subcellularLocation>
</comment>
<dbReference type="PROSITE" id="PS50262">
    <property type="entry name" value="G_PROTEIN_RECEP_F1_2"/>
    <property type="match status" value="1"/>
</dbReference>
<dbReference type="EnsemblMetazoa" id="XM_011667927">
    <property type="protein sequence ID" value="XP_011666229"/>
    <property type="gene ID" value="LOC100888023"/>
</dbReference>
<reference evidence="12" key="1">
    <citation type="submission" date="2015-02" db="EMBL/GenBank/DDBJ databases">
        <title>Genome sequencing for Strongylocentrotus purpuratus.</title>
        <authorList>
            <person name="Murali S."/>
            <person name="Liu Y."/>
            <person name="Vee V."/>
            <person name="English A."/>
            <person name="Wang M."/>
            <person name="Skinner E."/>
            <person name="Han Y."/>
            <person name="Muzny D.M."/>
            <person name="Worley K.C."/>
            <person name="Gibbs R.A."/>
        </authorList>
    </citation>
    <scope>NUCLEOTIDE SEQUENCE</scope>
</reference>
<dbReference type="GO" id="GO:0045202">
    <property type="term" value="C:synapse"/>
    <property type="evidence" value="ECO:0007669"/>
    <property type="project" value="GOC"/>
</dbReference>